<accession>L0A2W7</accession>
<dbReference type="KEGG" id="dpd:Deipe_2711"/>
<evidence type="ECO:0000313" key="2">
    <source>
        <dbReference type="Proteomes" id="UP000010467"/>
    </source>
</evidence>
<organism evidence="1 2">
    <name type="scientific">Deinococcus peraridilitoris (strain DSM 19664 / LMG 22246 / CIP 109416 / KR-200)</name>
    <dbReference type="NCBI Taxonomy" id="937777"/>
    <lineage>
        <taxon>Bacteria</taxon>
        <taxon>Thermotogati</taxon>
        <taxon>Deinococcota</taxon>
        <taxon>Deinococci</taxon>
        <taxon>Deinococcales</taxon>
        <taxon>Deinococcaceae</taxon>
        <taxon>Deinococcus</taxon>
    </lineage>
</organism>
<dbReference type="AlphaFoldDB" id="L0A2W7"/>
<name>L0A2W7_DEIPD</name>
<sequence length="94" mass="10490">MVGWRERPVGNGSRELLGTRLALNEAEQQALTELLQLLSLHLAGRSVIMSEIEQVCQGGEATFEGLLRTYRTEQLNYRSFGEPHNHRLEPSAAG</sequence>
<evidence type="ECO:0000313" key="1">
    <source>
        <dbReference type="EMBL" id="AFZ68176.1"/>
    </source>
</evidence>
<protein>
    <submittedName>
        <fullName evidence="1">Uncharacterized protein</fullName>
    </submittedName>
</protein>
<reference evidence="2" key="1">
    <citation type="submission" date="2012-03" db="EMBL/GenBank/DDBJ databases">
        <title>Complete sequence of chromosome of Deinococcus peraridilitoris DSM 19664.</title>
        <authorList>
            <person name="Lucas S."/>
            <person name="Copeland A."/>
            <person name="Lapidus A."/>
            <person name="Glavina del Rio T."/>
            <person name="Dalin E."/>
            <person name="Tice H."/>
            <person name="Bruce D."/>
            <person name="Goodwin L."/>
            <person name="Pitluck S."/>
            <person name="Peters L."/>
            <person name="Mikhailova N."/>
            <person name="Lu M."/>
            <person name="Kyrpides N."/>
            <person name="Mavromatis K."/>
            <person name="Ivanova N."/>
            <person name="Brettin T."/>
            <person name="Detter J.C."/>
            <person name="Han C."/>
            <person name="Larimer F."/>
            <person name="Land M."/>
            <person name="Hauser L."/>
            <person name="Markowitz V."/>
            <person name="Cheng J.-F."/>
            <person name="Hugenholtz P."/>
            <person name="Woyke T."/>
            <person name="Wu D."/>
            <person name="Pukall R."/>
            <person name="Steenblock K."/>
            <person name="Brambilla E."/>
            <person name="Klenk H.-P."/>
            <person name="Eisen J.A."/>
        </authorList>
    </citation>
    <scope>NUCLEOTIDE SEQUENCE [LARGE SCALE GENOMIC DNA]</scope>
    <source>
        <strain evidence="2">DSM 19664 / LMG 22246 / CIP 109416 / KR-200</strain>
    </source>
</reference>
<dbReference type="HOGENOM" id="CLU_2381416_0_0_0"/>
<gene>
    <name evidence="1" type="ordered locus">Deipe_2711</name>
</gene>
<keyword evidence="2" id="KW-1185">Reference proteome</keyword>
<dbReference type="EMBL" id="CP003382">
    <property type="protein sequence ID" value="AFZ68176.1"/>
    <property type="molecule type" value="Genomic_DNA"/>
</dbReference>
<proteinExistence type="predicted"/>
<dbReference type="Proteomes" id="UP000010467">
    <property type="component" value="Chromosome"/>
</dbReference>
<dbReference type="STRING" id="937777.Deipe_2711"/>
<dbReference type="PATRIC" id="fig|937777.3.peg.2723"/>